<protein>
    <submittedName>
        <fullName evidence="1">OsmC family peroxiredoxin</fullName>
    </submittedName>
</protein>
<dbReference type="NCBIfam" id="TIGR03562">
    <property type="entry name" value="osmo_induc_OsmC"/>
    <property type="match status" value="1"/>
</dbReference>
<dbReference type="EMBL" id="DRWN01000006">
    <property type="protein sequence ID" value="HHK67604.1"/>
    <property type="molecule type" value="Genomic_DNA"/>
</dbReference>
<dbReference type="InterPro" id="IPR019904">
    <property type="entry name" value="Peroxiredoxin_OsmC"/>
</dbReference>
<accession>A0A7C5L9K9</accession>
<dbReference type="SUPFAM" id="SSF82784">
    <property type="entry name" value="OsmC-like"/>
    <property type="match status" value="1"/>
</dbReference>
<proteinExistence type="predicted"/>
<sequence>MSAVVSTAKTVWEGDLFHGKGNVSFGSGAFPSTAVTWAARSSKVAGMTSPEELLAAAHASCFAMALSNILAKEGKPATKLEVTAEATFAKTDEGFRITQVNITVVGTVPGMDRDSFNKAAEAAGNGCPVSKALKGNVEIKVSARLA</sequence>
<name>A0A7C5L9K9_CALS0</name>
<organism evidence="1">
    <name type="scientific">Caldiarchaeum subterraneum</name>
    <dbReference type="NCBI Taxonomy" id="311458"/>
    <lineage>
        <taxon>Archaea</taxon>
        <taxon>Nitrososphaerota</taxon>
        <taxon>Candidatus Caldarchaeales</taxon>
        <taxon>Candidatus Caldarchaeaceae</taxon>
        <taxon>Candidatus Caldarchaeum</taxon>
    </lineage>
</organism>
<reference evidence="1" key="1">
    <citation type="journal article" date="2020" name="mSystems">
        <title>Genome- and Community-Level Interaction Insights into Carbon Utilization and Element Cycling Functions of Hydrothermarchaeota in Hydrothermal Sediment.</title>
        <authorList>
            <person name="Zhou Z."/>
            <person name="Liu Y."/>
            <person name="Xu W."/>
            <person name="Pan J."/>
            <person name="Luo Z.H."/>
            <person name="Li M."/>
        </authorList>
    </citation>
    <scope>NUCLEOTIDE SEQUENCE [LARGE SCALE GENOMIC DNA]</scope>
    <source>
        <strain evidence="1">SpSt-1056</strain>
    </source>
</reference>
<comment type="caution">
    <text evidence="1">The sequence shown here is derived from an EMBL/GenBank/DDBJ whole genome shotgun (WGS) entry which is preliminary data.</text>
</comment>
<dbReference type="Pfam" id="PF02566">
    <property type="entry name" value="OsmC"/>
    <property type="match status" value="1"/>
</dbReference>
<dbReference type="InterPro" id="IPR052707">
    <property type="entry name" value="OsmC_Ohr_Peroxiredoxin"/>
</dbReference>
<dbReference type="InterPro" id="IPR036102">
    <property type="entry name" value="OsmC/Ohrsf"/>
</dbReference>
<evidence type="ECO:0000313" key="1">
    <source>
        <dbReference type="EMBL" id="HHK67604.1"/>
    </source>
</evidence>
<dbReference type="Gene3D" id="3.30.300.20">
    <property type="match status" value="1"/>
</dbReference>
<dbReference type="InterPro" id="IPR003718">
    <property type="entry name" value="OsmC/Ohr_fam"/>
</dbReference>
<dbReference type="PANTHER" id="PTHR42830">
    <property type="entry name" value="OSMOTICALLY INDUCIBLE FAMILY PROTEIN"/>
    <property type="match status" value="1"/>
</dbReference>
<dbReference type="GO" id="GO:0004601">
    <property type="term" value="F:peroxidase activity"/>
    <property type="evidence" value="ECO:0007669"/>
    <property type="project" value="InterPro"/>
</dbReference>
<gene>
    <name evidence="1" type="ORF">ENM11_00400</name>
</gene>
<dbReference type="InterPro" id="IPR015946">
    <property type="entry name" value="KH_dom-like_a/b"/>
</dbReference>
<dbReference type="AlphaFoldDB" id="A0A7C5L9K9"/>
<dbReference type="PANTHER" id="PTHR42830:SF1">
    <property type="entry name" value="OSMOTICALLY INDUCIBLE FAMILY PROTEIN"/>
    <property type="match status" value="1"/>
</dbReference>
<dbReference type="GO" id="GO:0006979">
    <property type="term" value="P:response to oxidative stress"/>
    <property type="evidence" value="ECO:0007669"/>
    <property type="project" value="InterPro"/>
</dbReference>